<reference evidence="1" key="1">
    <citation type="journal article" date="2021" name="Proc. Natl. Acad. Sci. U.S.A.">
        <title>A Catalog of Tens of Thousands of Viruses from Human Metagenomes Reveals Hidden Associations with Chronic Diseases.</title>
        <authorList>
            <person name="Tisza M.J."/>
            <person name="Buck C.B."/>
        </authorList>
    </citation>
    <scope>NUCLEOTIDE SEQUENCE</scope>
    <source>
        <strain evidence="1">Ct87j35</strain>
    </source>
</reference>
<accession>A0A8S5V4E1</accession>
<evidence type="ECO:0008006" key="2">
    <source>
        <dbReference type="Google" id="ProtNLM"/>
    </source>
</evidence>
<name>A0A8S5V4E1_9CAUD</name>
<dbReference type="InterPro" id="IPR025051">
    <property type="entry name" value="DUF3990"/>
</dbReference>
<dbReference type="Pfam" id="PF13151">
    <property type="entry name" value="DUF3990"/>
    <property type="match status" value="1"/>
</dbReference>
<proteinExistence type="predicted"/>
<dbReference type="EMBL" id="BK016196">
    <property type="protein sequence ID" value="DAG01625.1"/>
    <property type="molecule type" value="Genomic_DNA"/>
</dbReference>
<protein>
    <recommendedName>
        <fullName evidence="2">DUF3990 domain-containing protein</fullName>
    </recommendedName>
</protein>
<organism evidence="1">
    <name type="scientific">Siphoviridae sp. ct87j35</name>
    <dbReference type="NCBI Taxonomy" id="2825356"/>
    <lineage>
        <taxon>Viruses</taxon>
        <taxon>Duplodnaviria</taxon>
        <taxon>Heunggongvirae</taxon>
        <taxon>Uroviricota</taxon>
        <taxon>Caudoviricetes</taxon>
    </lineage>
</organism>
<evidence type="ECO:0000313" key="1">
    <source>
        <dbReference type="EMBL" id="DAG01625.1"/>
    </source>
</evidence>
<sequence length="201" mass="22931">MIQKKIRPLMPINSSLIKLYHGSPYPNIKKFEITARTRSRTDYGLGVYFTTNREQAKKWSVRGNDVTHGYVYETCLDYTLIQNGTVKLKQFLGYDDEFIDTFTECRTHGTDPTNIKGYDIIYGIMIDSNGTEIYNACDAFAKGKISREKLKIRLKALTGADQVCIKNNKLLKSLKIVKVEETCVIEGRSKAQGGNIIWKKK</sequence>